<evidence type="ECO:0000256" key="1">
    <source>
        <dbReference type="ARBA" id="ARBA00001954"/>
    </source>
</evidence>
<dbReference type="Ensembl" id="ENSCMMT00000017655.1">
    <property type="protein sequence ID" value="ENSCMMP00000016065.1"/>
    <property type="gene ID" value="ENSCMMG00000010212.1"/>
</dbReference>
<evidence type="ECO:0000313" key="4">
    <source>
        <dbReference type="Proteomes" id="UP000694556"/>
    </source>
</evidence>
<dbReference type="AlphaFoldDB" id="A0A8C3C4V5"/>
<feature type="region of interest" description="Disordered" evidence="2">
    <location>
        <begin position="1"/>
        <end position="114"/>
    </location>
</feature>
<dbReference type="GO" id="GO:0006974">
    <property type="term" value="P:DNA damage response"/>
    <property type="evidence" value="ECO:0007669"/>
    <property type="project" value="InterPro"/>
</dbReference>
<keyword evidence="4" id="KW-1185">Reference proteome</keyword>
<accession>A0A8C3C4V5</accession>
<sequence>MHRGGDLPPGVHRASFQRGPPSRHAMRRGKPGPSSRRAPRRAQLRPFSQNALRPALLRPPSQHSSRHVNLSPFSRHAPRPPPSRSAPLPSTHRAGPSPRPSSRRAPRPAPGMHRARGLCGLRALSGAGGGPGGAGGAPLLRASAPAVERRLRGSALVRGGFVSPAEAAELLRELEPGLGRRPYQFDHWDGAICGYRETERGRWGGAAGAVLRRVAAAFPPGRPPLGLVHVLDLHPRGFVRPHVDSVKFCGCTIAGLSLLSAAVMRLVSCRAPGEWLELLLEPGSLYVLRDAARYDFTHEILRDEESFFGGRRVPRGRRVSIICRNAPPADTTPAPPGGSTAFIDGAEAAPGAPP</sequence>
<feature type="compositionally biased region" description="Low complexity" evidence="2">
    <location>
        <begin position="85"/>
        <end position="96"/>
    </location>
</feature>
<feature type="compositionally biased region" description="Low complexity" evidence="2">
    <location>
        <begin position="326"/>
        <end position="341"/>
    </location>
</feature>
<reference evidence="3" key="2">
    <citation type="submission" date="2025-09" db="UniProtKB">
        <authorList>
            <consortium name="Ensembl"/>
        </authorList>
    </citation>
    <scope>IDENTIFICATION</scope>
</reference>
<dbReference type="PANTHER" id="PTHR21052">
    <property type="entry name" value="SPERMATOGENESIS ASSOCIATED 11-RELATED"/>
    <property type="match status" value="1"/>
</dbReference>
<feature type="region of interest" description="Disordered" evidence="2">
    <location>
        <begin position="325"/>
        <end position="354"/>
    </location>
</feature>
<reference evidence="3" key="1">
    <citation type="submission" date="2025-08" db="UniProtKB">
        <authorList>
            <consortium name="Ensembl"/>
        </authorList>
    </citation>
    <scope>IDENTIFICATION</scope>
</reference>
<dbReference type="PANTHER" id="PTHR21052:SF0">
    <property type="entry name" value="ALPHA-KETOGLUTARATE-DEPENDENT DIOXYGENASE ALKB HOMOLOG 7, MITOCHONDRIAL"/>
    <property type="match status" value="1"/>
</dbReference>
<dbReference type="InterPro" id="IPR032870">
    <property type="entry name" value="ALKBH7-like"/>
</dbReference>
<dbReference type="GO" id="GO:0005759">
    <property type="term" value="C:mitochondrial matrix"/>
    <property type="evidence" value="ECO:0007669"/>
    <property type="project" value="TreeGrafter"/>
</dbReference>
<comment type="cofactor">
    <cofactor evidence="1">
        <name>Fe(2+)</name>
        <dbReference type="ChEBI" id="CHEBI:29033"/>
    </cofactor>
</comment>
<evidence type="ECO:0000256" key="2">
    <source>
        <dbReference type="SAM" id="MobiDB-lite"/>
    </source>
</evidence>
<dbReference type="GO" id="GO:0006631">
    <property type="term" value="P:fatty acid metabolic process"/>
    <property type="evidence" value="ECO:0007669"/>
    <property type="project" value="TreeGrafter"/>
</dbReference>
<protein>
    <submittedName>
        <fullName evidence="3">AlkB homolog 7</fullName>
    </submittedName>
</protein>
<evidence type="ECO:0000313" key="3">
    <source>
        <dbReference type="Ensembl" id="ENSCMMP00000016065.1"/>
    </source>
</evidence>
<proteinExistence type="predicted"/>
<dbReference type="SUPFAM" id="SSF51197">
    <property type="entry name" value="Clavaminate synthase-like"/>
    <property type="match status" value="1"/>
</dbReference>
<organism evidence="3 4">
    <name type="scientific">Cairina moschata</name>
    <name type="common">Muscovy duck</name>
    <dbReference type="NCBI Taxonomy" id="8855"/>
    <lineage>
        <taxon>Eukaryota</taxon>
        <taxon>Metazoa</taxon>
        <taxon>Chordata</taxon>
        <taxon>Craniata</taxon>
        <taxon>Vertebrata</taxon>
        <taxon>Euteleostomi</taxon>
        <taxon>Archelosauria</taxon>
        <taxon>Archosauria</taxon>
        <taxon>Dinosauria</taxon>
        <taxon>Saurischia</taxon>
        <taxon>Theropoda</taxon>
        <taxon>Coelurosauria</taxon>
        <taxon>Aves</taxon>
        <taxon>Neognathae</taxon>
        <taxon>Galloanserae</taxon>
        <taxon>Anseriformes</taxon>
        <taxon>Anatidae</taxon>
        <taxon>Anatinae</taxon>
        <taxon>Cairina</taxon>
    </lineage>
</organism>
<dbReference type="InterPro" id="IPR037151">
    <property type="entry name" value="AlkB-like_sf"/>
</dbReference>
<dbReference type="Proteomes" id="UP000694556">
    <property type="component" value="Unassembled WGS sequence"/>
</dbReference>
<name>A0A8C3C4V5_CAIMO</name>
<dbReference type="Gene3D" id="2.60.120.590">
    <property type="entry name" value="Alpha-ketoglutarate-dependent dioxygenase AlkB-like"/>
    <property type="match status" value="1"/>
</dbReference>